<proteinExistence type="predicted"/>
<feature type="domain" description="AB hydrolase-1" evidence="1">
    <location>
        <begin position="26"/>
        <end position="254"/>
    </location>
</feature>
<dbReference type="PRINTS" id="PR00111">
    <property type="entry name" value="ABHYDROLASE"/>
</dbReference>
<evidence type="ECO:0000313" key="2">
    <source>
        <dbReference type="EMBL" id="KHE42537.1"/>
    </source>
</evidence>
<keyword evidence="2" id="KW-0378">Hydrolase</keyword>
<dbReference type="PANTHER" id="PTHR43798">
    <property type="entry name" value="MONOACYLGLYCEROL LIPASE"/>
    <property type="match status" value="1"/>
</dbReference>
<dbReference type="GO" id="GO:0016787">
    <property type="term" value="F:hydrolase activity"/>
    <property type="evidence" value="ECO:0007669"/>
    <property type="project" value="UniProtKB-KW"/>
</dbReference>
<dbReference type="SUPFAM" id="SSF53474">
    <property type="entry name" value="alpha/beta-Hydrolases"/>
    <property type="match status" value="1"/>
</dbReference>
<gene>
    <name evidence="2" type="ORF">LG35_02775</name>
</gene>
<name>A0ABR4YKA1_9BACT</name>
<accession>A0ABR4YKA1</accession>
<dbReference type="Gene3D" id="3.40.50.1820">
    <property type="entry name" value="alpha/beta hydrolase"/>
    <property type="match status" value="1"/>
</dbReference>
<protein>
    <submittedName>
        <fullName evidence="2">Alpha/beta hydrolase</fullName>
    </submittedName>
</protein>
<comment type="caution">
    <text evidence="2">The sequence shown here is derived from an EMBL/GenBank/DDBJ whole genome shotgun (WGS) entry which is preliminary data.</text>
</comment>
<evidence type="ECO:0000259" key="1">
    <source>
        <dbReference type="Pfam" id="PF00561"/>
    </source>
</evidence>
<dbReference type="InterPro" id="IPR000073">
    <property type="entry name" value="AB_hydrolase_1"/>
</dbReference>
<reference evidence="2 3" key="1">
    <citation type="submission" date="2014-09" db="EMBL/GenBank/DDBJ databases">
        <title>Alistipes sp. 627, sp. nov., a novel member of the family Rikenellaceae isolated from human faeces.</title>
        <authorList>
            <person name="Shkoporov A.N."/>
            <person name="Chaplin A.V."/>
            <person name="Motuzova O.V."/>
            <person name="Kafarskaia L.I."/>
            <person name="Khokhlova E.V."/>
            <person name="Efimov B.A."/>
        </authorList>
    </citation>
    <scope>NUCLEOTIDE SEQUENCE [LARGE SCALE GENOMIC DNA]</scope>
    <source>
        <strain evidence="2 3">627</strain>
    </source>
</reference>
<dbReference type="RefSeq" id="WP_035472021.1">
    <property type="nucleotide sequence ID" value="NZ_JRGF01000003.1"/>
</dbReference>
<evidence type="ECO:0000313" key="3">
    <source>
        <dbReference type="Proteomes" id="UP000030889"/>
    </source>
</evidence>
<dbReference type="InterPro" id="IPR029058">
    <property type="entry name" value="AB_hydrolase_fold"/>
</dbReference>
<sequence>MVKEEKFIMAGGCAVRVSDTLEGERTVVLLHGYLESLDVWDRFTELLAPQVRVVAADLPGHGISEVKGEVHTMEFMADTVHAAMETLGIGRAVVVGHSMGGYVALEMLRKYPEAFAGLVLFHSTPNPDSEKKREDRLREIHLIEGGKKELIARSFPHVGFAPQNRKRLAWAVEELSDQITLTEDAGIVAVLKGIRDRHDLNGTMRGSGVPQMMLFGRYDEYVTPETAAEVIRNQPQARAVWLENSGHMGFVEEPAAAADALLSFVAEAYGDVSPEAAG</sequence>
<organism evidence="2 3">
    <name type="scientific">Alistipes inops</name>
    <dbReference type="NCBI Taxonomy" id="1501391"/>
    <lineage>
        <taxon>Bacteria</taxon>
        <taxon>Pseudomonadati</taxon>
        <taxon>Bacteroidota</taxon>
        <taxon>Bacteroidia</taxon>
        <taxon>Bacteroidales</taxon>
        <taxon>Rikenellaceae</taxon>
        <taxon>Alistipes</taxon>
    </lineage>
</organism>
<keyword evidence="3" id="KW-1185">Reference proteome</keyword>
<dbReference type="EMBL" id="JRGF01000003">
    <property type="protein sequence ID" value="KHE42537.1"/>
    <property type="molecule type" value="Genomic_DNA"/>
</dbReference>
<dbReference type="PANTHER" id="PTHR43798:SF33">
    <property type="entry name" value="HYDROLASE, PUTATIVE (AFU_ORTHOLOGUE AFUA_2G14860)-RELATED"/>
    <property type="match status" value="1"/>
</dbReference>
<dbReference type="InterPro" id="IPR050266">
    <property type="entry name" value="AB_hydrolase_sf"/>
</dbReference>
<dbReference type="Pfam" id="PF00561">
    <property type="entry name" value="Abhydrolase_1"/>
    <property type="match status" value="1"/>
</dbReference>
<dbReference type="Proteomes" id="UP000030889">
    <property type="component" value="Unassembled WGS sequence"/>
</dbReference>